<gene>
    <name evidence="2" type="ORF">GCM10010468_38960</name>
</gene>
<reference evidence="3" key="1">
    <citation type="journal article" date="2019" name="Int. J. Syst. Evol. Microbiol.">
        <title>The Global Catalogue of Microorganisms (GCM) 10K type strain sequencing project: providing services to taxonomists for standard genome sequencing and annotation.</title>
        <authorList>
            <consortium name="The Broad Institute Genomics Platform"/>
            <consortium name="The Broad Institute Genome Sequencing Center for Infectious Disease"/>
            <person name="Wu L."/>
            <person name="Ma J."/>
        </authorList>
    </citation>
    <scope>NUCLEOTIDE SEQUENCE [LARGE SCALE GENOMIC DNA]</scope>
    <source>
        <strain evidence="3">JCM 9377</strain>
    </source>
</reference>
<comment type="caution">
    <text evidence="2">The sequence shown here is derived from an EMBL/GenBank/DDBJ whole genome shotgun (WGS) entry which is preliminary data.</text>
</comment>
<dbReference type="EMBL" id="BAAAUV010000008">
    <property type="protein sequence ID" value="GAA3216710.1"/>
    <property type="molecule type" value="Genomic_DNA"/>
</dbReference>
<dbReference type="PROSITE" id="PS51257">
    <property type="entry name" value="PROKAR_LIPOPROTEIN"/>
    <property type="match status" value="1"/>
</dbReference>
<feature type="compositionally biased region" description="Basic and acidic residues" evidence="1">
    <location>
        <begin position="31"/>
        <end position="42"/>
    </location>
</feature>
<evidence type="ECO:0008006" key="4">
    <source>
        <dbReference type="Google" id="ProtNLM"/>
    </source>
</evidence>
<protein>
    <recommendedName>
        <fullName evidence="4">Tetratricopeptide repeat protein</fullName>
    </recommendedName>
</protein>
<evidence type="ECO:0000313" key="2">
    <source>
        <dbReference type="EMBL" id="GAA3216710.1"/>
    </source>
</evidence>
<accession>A0ABP6QAZ5</accession>
<evidence type="ECO:0000256" key="1">
    <source>
        <dbReference type="SAM" id="MobiDB-lite"/>
    </source>
</evidence>
<feature type="compositionally biased region" description="Basic and acidic residues" evidence="1">
    <location>
        <begin position="50"/>
        <end position="66"/>
    </location>
</feature>
<evidence type="ECO:0000313" key="3">
    <source>
        <dbReference type="Proteomes" id="UP001501237"/>
    </source>
</evidence>
<dbReference type="RefSeq" id="WP_344830042.1">
    <property type="nucleotide sequence ID" value="NZ_BAAAUV010000008.1"/>
</dbReference>
<dbReference type="Proteomes" id="UP001501237">
    <property type="component" value="Unassembled WGS sequence"/>
</dbReference>
<feature type="region of interest" description="Disordered" evidence="1">
    <location>
        <begin position="177"/>
        <end position="245"/>
    </location>
</feature>
<name>A0ABP6QAZ5_9ACTN</name>
<organism evidence="2 3">
    <name type="scientific">Actinocorallia longicatena</name>
    <dbReference type="NCBI Taxonomy" id="111803"/>
    <lineage>
        <taxon>Bacteria</taxon>
        <taxon>Bacillati</taxon>
        <taxon>Actinomycetota</taxon>
        <taxon>Actinomycetes</taxon>
        <taxon>Streptosporangiales</taxon>
        <taxon>Thermomonosporaceae</taxon>
        <taxon>Actinocorallia</taxon>
    </lineage>
</organism>
<feature type="region of interest" description="Disordered" evidence="1">
    <location>
        <begin position="19"/>
        <end position="73"/>
    </location>
</feature>
<keyword evidence="3" id="KW-1185">Reference proteome</keyword>
<feature type="compositionally biased region" description="Gly residues" evidence="1">
    <location>
        <begin position="222"/>
        <end position="245"/>
    </location>
</feature>
<sequence length="245" mass="25565">MARRRIGAVLLTITLLTGCEDAGGDPADADPTARPDTRKDRTVQGQGPKNKNDPGTRRKPEPEKKNYPWSLPGGDNGLEAAVGPIYQDIIDGKCDAAEEILEGNLSLGEDAISPIDLNEATILRAGIAMCRGDETAALRLFKAYRFPGYPESGWYSCQIYAVAGSVLLHRAPSTIARCPADHPGGDGPGKPTDDQSPSETADPGDTDPDTGDPNTSDPDTGDQGGDDQGGGDPVLQGDGGGGRVR</sequence>
<proteinExistence type="predicted"/>